<keyword evidence="4 7" id="KW-0812">Transmembrane</keyword>
<evidence type="ECO:0000313" key="10">
    <source>
        <dbReference type="Proteomes" id="UP000663608"/>
    </source>
</evidence>
<keyword evidence="10" id="KW-1185">Reference proteome</keyword>
<feature type="transmembrane region" description="Helical" evidence="7">
    <location>
        <begin position="21"/>
        <end position="40"/>
    </location>
</feature>
<dbReference type="RefSeq" id="WP_205872178.1">
    <property type="nucleotide sequence ID" value="NZ_CP070872.1"/>
</dbReference>
<evidence type="ECO:0000256" key="4">
    <source>
        <dbReference type="ARBA" id="ARBA00022692"/>
    </source>
</evidence>
<evidence type="ECO:0000256" key="1">
    <source>
        <dbReference type="ARBA" id="ARBA00004651"/>
    </source>
</evidence>
<name>A0AA45QRK5_9LACT</name>
<dbReference type="Gene3D" id="3.40.720.10">
    <property type="entry name" value="Alkaline Phosphatase, subunit A"/>
    <property type="match status" value="1"/>
</dbReference>
<reference evidence="9 10" key="1">
    <citation type="submission" date="2021-02" db="EMBL/GenBank/DDBJ databases">
        <title>Complete genome sequence of Lactococcus lactis strain K_LL004.</title>
        <authorList>
            <person name="Kim H.B."/>
        </authorList>
    </citation>
    <scope>NUCLEOTIDE SEQUENCE [LARGE SCALE GENOMIC DNA]</scope>
    <source>
        <strain evidence="9 10">K_LL004</strain>
    </source>
</reference>
<dbReference type="GO" id="GO:0016787">
    <property type="term" value="F:hydrolase activity"/>
    <property type="evidence" value="ECO:0007669"/>
    <property type="project" value="UniProtKB-KW"/>
</dbReference>
<gene>
    <name evidence="9" type="ORF">JW886_02055</name>
</gene>
<feature type="transmembrane region" description="Helical" evidence="7">
    <location>
        <begin position="75"/>
        <end position="97"/>
    </location>
</feature>
<dbReference type="InterPro" id="IPR050448">
    <property type="entry name" value="OpgB/LTA_synthase_biosynth"/>
</dbReference>
<keyword evidence="3" id="KW-1003">Cell membrane</keyword>
<dbReference type="Pfam" id="PF00884">
    <property type="entry name" value="Sulfatase"/>
    <property type="match status" value="1"/>
</dbReference>
<dbReference type="KEGG" id="lti:JW886_02055"/>
<evidence type="ECO:0000313" key="9">
    <source>
        <dbReference type="EMBL" id="QSE77068.1"/>
    </source>
</evidence>
<evidence type="ECO:0000256" key="3">
    <source>
        <dbReference type="ARBA" id="ARBA00022475"/>
    </source>
</evidence>
<feature type="transmembrane region" description="Helical" evidence="7">
    <location>
        <begin position="143"/>
        <end position="162"/>
    </location>
</feature>
<evidence type="ECO:0000256" key="2">
    <source>
        <dbReference type="ARBA" id="ARBA00004936"/>
    </source>
</evidence>
<sequence>MIKKKENQSEIYVNVMTKKKFYLALGKLILIFIVVTGASIKNSWDFNLFFSSLVEYFALYLLVQLLPLKWSVARYITSFISTLLFLINLGVVAFSGTFTTYIMWNNLENLSALGSSLLLYLFAIVLAVMISLLPIYSLRFNNIGKLVSFTFIVLIYIFMGIFGSKTPFLGWKDFVKEYYEVVRLTVNLGENSNDKQRVYKTFERSNVENGVKTNLNKPNIIIIFTEGFSSEIMDVNNDLGLNITPNLNQFSKETLNFTDYFNHTAATYRGVRGQLFSSQQYSEGYENGTSGVAKMLQTNQVSLQKILKKQGYQTMMINPEPEQKTWTTYLKHLGFDRIVSGSSDSLTTSVGEKILADQENYNLLFNQAVKMNSMEDPFLLVDYTYQTHVGVSTDMKYGDGKNTYLNKYYNLDDAFGKFWKKIKESGLVNNTMVIFTSDHSTFPDPIYNATFKTTRNYFAAPIPLLIYYPGVEPRNINVGGKNSLSLTPTVLDLLDDEEHLNYFLGDSLFSDTKNPFQYITAIQNKLYNTQGVSQKDTMRNVGIELNNKALKYKLEEYYKISLNYR</sequence>
<accession>A0AA45QRK5</accession>
<dbReference type="InterPro" id="IPR017850">
    <property type="entry name" value="Alkaline_phosphatase_core_sf"/>
</dbReference>
<feature type="transmembrane region" description="Helical" evidence="7">
    <location>
        <begin position="46"/>
        <end position="63"/>
    </location>
</feature>
<dbReference type="AlphaFoldDB" id="A0AA45QRK5"/>
<dbReference type="PANTHER" id="PTHR47371">
    <property type="entry name" value="LIPOTEICHOIC ACID SYNTHASE"/>
    <property type="match status" value="1"/>
</dbReference>
<protein>
    <submittedName>
        <fullName evidence="9">Sulfatase-like hydrolase/transferase</fullName>
    </submittedName>
</protein>
<evidence type="ECO:0000256" key="6">
    <source>
        <dbReference type="ARBA" id="ARBA00023136"/>
    </source>
</evidence>
<keyword evidence="6 7" id="KW-0472">Membrane</keyword>
<keyword evidence="9" id="KW-0378">Hydrolase</keyword>
<comment type="pathway">
    <text evidence="2">Cell wall biogenesis; lipoteichoic acid biosynthesis.</text>
</comment>
<evidence type="ECO:0000256" key="5">
    <source>
        <dbReference type="ARBA" id="ARBA00022989"/>
    </source>
</evidence>
<organism evidence="9 10">
    <name type="scientific">Lactococcus taiwanensis</name>
    <dbReference type="NCBI Taxonomy" id="1151742"/>
    <lineage>
        <taxon>Bacteria</taxon>
        <taxon>Bacillati</taxon>
        <taxon>Bacillota</taxon>
        <taxon>Bacilli</taxon>
        <taxon>Lactobacillales</taxon>
        <taxon>Streptococcaceae</taxon>
        <taxon>Lactococcus</taxon>
    </lineage>
</organism>
<keyword evidence="5 7" id="KW-1133">Transmembrane helix</keyword>
<dbReference type="EMBL" id="CP070872">
    <property type="protein sequence ID" value="QSE77068.1"/>
    <property type="molecule type" value="Genomic_DNA"/>
</dbReference>
<comment type="subcellular location">
    <subcellularLocation>
        <location evidence="1">Cell membrane</location>
        <topology evidence="1">Multi-pass membrane protein</topology>
    </subcellularLocation>
</comment>
<dbReference type="SUPFAM" id="SSF53649">
    <property type="entry name" value="Alkaline phosphatase-like"/>
    <property type="match status" value="1"/>
</dbReference>
<dbReference type="PANTHER" id="PTHR47371:SF3">
    <property type="entry name" value="PHOSPHOGLYCEROL TRANSFERASE I"/>
    <property type="match status" value="1"/>
</dbReference>
<feature type="domain" description="Sulfatase N-terminal" evidence="8">
    <location>
        <begin position="218"/>
        <end position="495"/>
    </location>
</feature>
<evidence type="ECO:0000256" key="7">
    <source>
        <dbReference type="SAM" id="Phobius"/>
    </source>
</evidence>
<feature type="transmembrane region" description="Helical" evidence="7">
    <location>
        <begin position="117"/>
        <end position="136"/>
    </location>
</feature>
<dbReference type="InterPro" id="IPR000917">
    <property type="entry name" value="Sulfatase_N"/>
</dbReference>
<proteinExistence type="predicted"/>
<dbReference type="Proteomes" id="UP000663608">
    <property type="component" value="Chromosome"/>
</dbReference>
<evidence type="ECO:0000259" key="8">
    <source>
        <dbReference type="Pfam" id="PF00884"/>
    </source>
</evidence>
<dbReference type="GO" id="GO:0005886">
    <property type="term" value="C:plasma membrane"/>
    <property type="evidence" value="ECO:0007669"/>
    <property type="project" value="UniProtKB-SubCell"/>
</dbReference>